<accession>A0A098VTM3</accession>
<dbReference type="HOGENOM" id="CLU_1777934_0_0_1"/>
<dbReference type="VEuPathDB" id="MicrosporidiaDB:DI09_1p340"/>
<dbReference type="AlphaFoldDB" id="A0A098VTM3"/>
<reference evidence="1 2" key="1">
    <citation type="submission" date="2014-04" db="EMBL/GenBank/DDBJ databases">
        <title>A new species of microsporidia sheds light on the evolution of extreme parasitism.</title>
        <authorList>
            <person name="Haag K.L."/>
            <person name="James T.Y."/>
            <person name="Larsson R."/>
            <person name="Schaer T.M."/>
            <person name="Refardt D."/>
            <person name="Pombert J.-F."/>
            <person name="Ebert D."/>
        </authorList>
    </citation>
    <scope>NUCLEOTIDE SEQUENCE [LARGE SCALE GENOMIC DNA]</scope>
    <source>
        <strain evidence="1 2">UGP3</strain>
        <tissue evidence="1">Spores</tissue>
    </source>
</reference>
<name>A0A098VTM3_9MICR</name>
<dbReference type="Proteomes" id="UP000029725">
    <property type="component" value="Unassembled WGS sequence"/>
</dbReference>
<dbReference type="GeneID" id="25258923"/>
<sequence length="146" mass="16447">MPEPPPQNLDGLPAGMDMNTYSHYYYSTYYPEYYAKLKASASEQSHSLSSLVSASNLQTSPAMGPAPSAAAGPLIGPALGSRVAGEKAFRQMSHYFNYEAYNDAINQDMKDGKRTPLKLTRKEVNVLKQRKMERKKKRMLDWLYND</sequence>
<comment type="caution">
    <text evidence="1">The sequence shown here is derived from an EMBL/GenBank/DDBJ whole genome shotgun (WGS) entry which is preliminary data.</text>
</comment>
<keyword evidence="2" id="KW-1185">Reference proteome</keyword>
<gene>
    <name evidence="1" type="ORF">DI09_1p340</name>
</gene>
<dbReference type="EMBL" id="JMKJ01000111">
    <property type="protein sequence ID" value="KGG52184.1"/>
    <property type="molecule type" value="Genomic_DNA"/>
</dbReference>
<evidence type="ECO:0000313" key="2">
    <source>
        <dbReference type="Proteomes" id="UP000029725"/>
    </source>
</evidence>
<organism evidence="1 2">
    <name type="scientific">Mitosporidium daphniae</name>
    <dbReference type="NCBI Taxonomy" id="1485682"/>
    <lineage>
        <taxon>Eukaryota</taxon>
        <taxon>Fungi</taxon>
        <taxon>Fungi incertae sedis</taxon>
        <taxon>Microsporidia</taxon>
        <taxon>Mitosporidium</taxon>
    </lineage>
</organism>
<evidence type="ECO:0000313" key="1">
    <source>
        <dbReference type="EMBL" id="KGG52184.1"/>
    </source>
</evidence>
<dbReference type="RefSeq" id="XP_013238611.1">
    <property type="nucleotide sequence ID" value="XM_013383157.1"/>
</dbReference>
<proteinExistence type="predicted"/>
<protein>
    <submittedName>
        <fullName evidence="1">Uncharacterized protein</fullName>
    </submittedName>
</protein>